<geneLocation type="plasmid" evidence="1">
    <name>1</name>
</geneLocation>
<name>A0A3S5CY09_9BRAD</name>
<dbReference type="Proteomes" id="UP000289200">
    <property type="component" value="Unassembled WGS sequence"/>
</dbReference>
<dbReference type="PIRSF" id="PIRSF029215">
    <property type="entry name" value="UCP029215"/>
    <property type="match status" value="1"/>
</dbReference>
<evidence type="ECO:0000313" key="2">
    <source>
        <dbReference type="EMBL" id="VCU07868.1"/>
    </source>
</evidence>
<evidence type="ECO:0008006" key="4">
    <source>
        <dbReference type="Google" id="ProtNLM"/>
    </source>
</evidence>
<dbReference type="AlphaFoldDB" id="A0A3S5CY09"/>
<keyword evidence="3" id="KW-1185">Reference proteome</keyword>
<organism evidence="2 3">
    <name type="scientific">Rhodoplanes serenus</name>
    <dbReference type="NCBI Taxonomy" id="200615"/>
    <lineage>
        <taxon>Bacteria</taxon>
        <taxon>Pseudomonadati</taxon>
        <taxon>Pseudomonadota</taxon>
        <taxon>Alphaproteobacteria</taxon>
        <taxon>Hyphomicrobiales</taxon>
        <taxon>Nitrobacteraceae</taxon>
        <taxon>Rhodoplanes</taxon>
    </lineage>
</organism>
<dbReference type="RefSeq" id="WP_129608040.1">
    <property type="nucleotide sequence ID" value="NZ_LR026982.1"/>
</dbReference>
<proteinExistence type="predicted"/>
<reference evidence="2" key="1">
    <citation type="submission" date="2018-10" db="EMBL/GenBank/DDBJ databases">
        <authorList>
            <person name="Peiro R."/>
            <person name="Begona"/>
            <person name="Cbmso G."/>
            <person name="Lopez M."/>
            <person name="Gonzalez S."/>
            <person name="Sacristan E."/>
            <person name="Castillo E."/>
        </authorList>
    </citation>
    <scope>NUCLEOTIDE SEQUENCE</scope>
    <source>
        <strain evidence="2">Rhod_genome</strain>
        <strain evidence="1">Rhod_plasmid</strain>
        <plasmid evidence="1">1</plasmid>
    </source>
</reference>
<dbReference type="Pfam" id="PF09979">
    <property type="entry name" value="DUF2213"/>
    <property type="match status" value="1"/>
</dbReference>
<dbReference type="EMBL" id="UWOC01000077">
    <property type="protein sequence ID" value="VCU07868.1"/>
    <property type="molecule type" value="Genomic_DNA"/>
</dbReference>
<gene>
    <name evidence="2" type="ORF">RHODGE_RHODGE_01018</name>
    <name evidence="1" type="ORF">RHODPL_RHODPL_00038</name>
</gene>
<sequence>MHLTDRVSLGDVRITGDGYLVTDARIARTGIQIYAGREVGRPDLDRVRVYRPEAEVFARDALASLAHRPVTLDHPDEAVTAKNWRRHSVGITGDEVARDGTFVRVPMVLMDAAAISAVQDGKRELSCGYTCDLKFDAGKTPEGEAYDAVQTNIRANHLAIVSAGRAGSDCRIGDDADEEQGMTLQKVTVDGITVEMSDTAAQVVSKVQKQLADATAALAKANTDHAAAIAAKDGDLAKKDAEIDALKGKVLDAAALDAAVRARGDLVAKAKAIAPGVVTDGKSDAEIRHAVVAAKIGDAAIKDKPAAYIDARFDILAEGVKPADPVRDALRSGPAPAAQTTDAAYTSMVTGLQDAWKGQQKGAA</sequence>
<reference evidence="3" key="2">
    <citation type="submission" date="2018-10" db="EMBL/GenBank/DDBJ databases">
        <authorList>
            <person name="Peiro R."/>
            <person name="Begona"/>
            <person name="Cbmso G."/>
            <person name="Lopez M."/>
            <person name="Gonzalez S."/>
            <person name="Sacristan E."/>
            <person name="Castillo E."/>
        </authorList>
    </citation>
    <scope>NUCLEOTIDE SEQUENCE [LARGE SCALE GENOMIC DNA]</scope>
</reference>
<protein>
    <recommendedName>
        <fullName evidence="4">DUF2213 domain-containing protein</fullName>
    </recommendedName>
</protein>
<accession>A0A3S5CY09</accession>
<dbReference type="OrthoDB" id="7549700at2"/>
<dbReference type="InterPro" id="IPR016913">
    <property type="entry name" value="UCP029215"/>
</dbReference>
<keyword evidence="1" id="KW-0614">Plasmid</keyword>
<evidence type="ECO:0000313" key="1">
    <source>
        <dbReference type="EMBL" id="VCU06590.1"/>
    </source>
</evidence>
<evidence type="ECO:0000313" key="3">
    <source>
        <dbReference type="Proteomes" id="UP000289200"/>
    </source>
</evidence>
<dbReference type="EMBL" id="LR026982">
    <property type="protein sequence ID" value="VCU06590.1"/>
    <property type="molecule type" value="Genomic_DNA"/>
</dbReference>